<gene>
    <name evidence="1" type="ORF">PACLA_8A037511</name>
</gene>
<evidence type="ECO:0000313" key="2">
    <source>
        <dbReference type="Proteomes" id="UP001152795"/>
    </source>
</evidence>
<sequence>MAAEDAASPPDIFLLHSFVDNIWFEWQKRGNDNTYFLDIAYPMPARHLLSAKRSRMAYEDP</sequence>
<keyword evidence="2" id="KW-1185">Reference proteome</keyword>
<dbReference type="SUPFAM" id="SSF48056">
    <property type="entry name" value="Di-copper centre-containing domain"/>
    <property type="match status" value="1"/>
</dbReference>
<dbReference type="EMBL" id="CACRXK020012881">
    <property type="protein sequence ID" value="CAB4024173.1"/>
    <property type="molecule type" value="Genomic_DNA"/>
</dbReference>
<protein>
    <submittedName>
        <fullName evidence="1">Uncharacterized protein</fullName>
    </submittedName>
</protein>
<organism evidence="1 2">
    <name type="scientific">Paramuricea clavata</name>
    <name type="common">Red gorgonian</name>
    <name type="synonym">Violescent sea-whip</name>
    <dbReference type="NCBI Taxonomy" id="317549"/>
    <lineage>
        <taxon>Eukaryota</taxon>
        <taxon>Metazoa</taxon>
        <taxon>Cnidaria</taxon>
        <taxon>Anthozoa</taxon>
        <taxon>Octocorallia</taxon>
        <taxon>Malacalcyonacea</taxon>
        <taxon>Plexauridae</taxon>
        <taxon>Paramuricea</taxon>
    </lineage>
</organism>
<accession>A0A6S7K7F3</accession>
<reference evidence="1" key="1">
    <citation type="submission" date="2020-04" db="EMBL/GenBank/DDBJ databases">
        <authorList>
            <person name="Alioto T."/>
            <person name="Alioto T."/>
            <person name="Gomez Garrido J."/>
        </authorList>
    </citation>
    <scope>NUCLEOTIDE SEQUENCE</scope>
    <source>
        <strain evidence="1">A484AB</strain>
    </source>
</reference>
<name>A0A6S7K7F3_PARCT</name>
<evidence type="ECO:0000313" key="1">
    <source>
        <dbReference type="EMBL" id="CAB4024173.1"/>
    </source>
</evidence>
<dbReference type="InterPro" id="IPR008922">
    <property type="entry name" value="Di-copper_centre_dom_sf"/>
</dbReference>
<comment type="caution">
    <text evidence="1">The sequence shown here is derived from an EMBL/GenBank/DDBJ whole genome shotgun (WGS) entry which is preliminary data.</text>
</comment>
<dbReference type="AlphaFoldDB" id="A0A6S7K7F3"/>
<dbReference type="Proteomes" id="UP001152795">
    <property type="component" value="Unassembled WGS sequence"/>
</dbReference>
<proteinExistence type="predicted"/>
<dbReference type="Gene3D" id="1.10.1280.10">
    <property type="entry name" value="Di-copper center containing domain from catechol oxidase"/>
    <property type="match status" value="1"/>
</dbReference>
<dbReference type="OrthoDB" id="6132182at2759"/>